<gene>
    <name evidence="8" type="ORF">RM706_16210</name>
</gene>
<dbReference type="InterPro" id="IPR007627">
    <property type="entry name" value="RNA_pol_sigma70_r2"/>
</dbReference>
<reference evidence="8 9" key="1">
    <citation type="submission" date="2023-09" db="EMBL/GenBank/DDBJ databases">
        <authorList>
            <person name="Rey-Velasco X."/>
        </authorList>
    </citation>
    <scope>NUCLEOTIDE SEQUENCE [LARGE SCALE GENOMIC DNA]</scope>
    <source>
        <strain evidence="8 9">F388</strain>
    </source>
</reference>
<feature type="domain" description="RNA polymerase sigma factor 70 region 4 type 2" evidence="7">
    <location>
        <begin position="124"/>
        <end position="174"/>
    </location>
</feature>
<organism evidence="8 9">
    <name type="scientific">Croceitalea rosinachiae</name>
    <dbReference type="NCBI Taxonomy" id="3075596"/>
    <lineage>
        <taxon>Bacteria</taxon>
        <taxon>Pseudomonadati</taxon>
        <taxon>Bacteroidota</taxon>
        <taxon>Flavobacteriia</taxon>
        <taxon>Flavobacteriales</taxon>
        <taxon>Flavobacteriaceae</taxon>
        <taxon>Croceitalea</taxon>
    </lineage>
</organism>
<dbReference type="RefSeq" id="WP_311353320.1">
    <property type="nucleotide sequence ID" value="NZ_JAVRHR010000007.1"/>
</dbReference>
<keyword evidence="4" id="KW-0238">DNA-binding</keyword>
<keyword evidence="2" id="KW-0805">Transcription regulation</keyword>
<dbReference type="SUPFAM" id="SSF88659">
    <property type="entry name" value="Sigma3 and sigma4 domains of RNA polymerase sigma factors"/>
    <property type="match status" value="1"/>
</dbReference>
<dbReference type="CDD" id="cd06171">
    <property type="entry name" value="Sigma70_r4"/>
    <property type="match status" value="1"/>
</dbReference>
<dbReference type="Pfam" id="PF08281">
    <property type="entry name" value="Sigma70_r4_2"/>
    <property type="match status" value="1"/>
</dbReference>
<dbReference type="InterPro" id="IPR039425">
    <property type="entry name" value="RNA_pol_sigma-70-like"/>
</dbReference>
<accession>A0ABU3AEH3</accession>
<dbReference type="InterPro" id="IPR036388">
    <property type="entry name" value="WH-like_DNA-bd_sf"/>
</dbReference>
<dbReference type="Pfam" id="PF04542">
    <property type="entry name" value="Sigma70_r2"/>
    <property type="match status" value="1"/>
</dbReference>
<name>A0ABU3AEH3_9FLAO</name>
<proteinExistence type="inferred from homology"/>
<protein>
    <submittedName>
        <fullName evidence="8">Sigma-70 family RNA polymerase sigma factor</fullName>
    </submittedName>
</protein>
<keyword evidence="5" id="KW-0804">Transcription</keyword>
<evidence type="ECO:0000256" key="4">
    <source>
        <dbReference type="ARBA" id="ARBA00023125"/>
    </source>
</evidence>
<keyword evidence="3" id="KW-0731">Sigma factor</keyword>
<evidence type="ECO:0000313" key="9">
    <source>
        <dbReference type="Proteomes" id="UP001255246"/>
    </source>
</evidence>
<comment type="similarity">
    <text evidence="1">Belongs to the sigma-70 factor family. ECF subfamily.</text>
</comment>
<evidence type="ECO:0000259" key="7">
    <source>
        <dbReference type="Pfam" id="PF08281"/>
    </source>
</evidence>
<keyword evidence="9" id="KW-1185">Reference proteome</keyword>
<evidence type="ECO:0000256" key="1">
    <source>
        <dbReference type="ARBA" id="ARBA00010641"/>
    </source>
</evidence>
<dbReference type="Gene3D" id="1.10.10.10">
    <property type="entry name" value="Winged helix-like DNA-binding domain superfamily/Winged helix DNA-binding domain"/>
    <property type="match status" value="1"/>
</dbReference>
<evidence type="ECO:0000256" key="3">
    <source>
        <dbReference type="ARBA" id="ARBA00023082"/>
    </source>
</evidence>
<dbReference type="NCBIfam" id="TIGR02937">
    <property type="entry name" value="sigma70-ECF"/>
    <property type="match status" value="1"/>
</dbReference>
<dbReference type="InterPro" id="IPR013324">
    <property type="entry name" value="RNA_pol_sigma_r3/r4-like"/>
</dbReference>
<dbReference type="InterPro" id="IPR013249">
    <property type="entry name" value="RNA_pol_sigma70_r4_t2"/>
</dbReference>
<evidence type="ECO:0000313" key="8">
    <source>
        <dbReference type="EMBL" id="MDT0608584.1"/>
    </source>
</evidence>
<dbReference type="InterPro" id="IPR014284">
    <property type="entry name" value="RNA_pol_sigma-70_dom"/>
</dbReference>
<dbReference type="PANTHER" id="PTHR43133">
    <property type="entry name" value="RNA POLYMERASE ECF-TYPE SIGMA FACTO"/>
    <property type="match status" value="1"/>
</dbReference>
<evidence type="ECO:0000259" key="6">
    <source>
        <dbReference type="Pfam" id="PF04542"/>
    </source>
</evidence>
<dbReference type="Proteomes" id="UP001255246">
    <property type="component" value="Unassembled WGS sequence"/>
</dbReference>
<dbReference type="InterPro" id="IPR013325">
    <property type="entry name" value="RNA_pol_sigma_r2"/>
</dbReference>
<evidence type="ECO:0000256" key="2">
    <source>
        <dbReference type="ARBA" id="ARBA00023015"/>
    </source>
</evidence>
<dbReference type="PANTHER" id="PTHR43133:SF8">
    <property type="entry name" value="RNA POLYMERASE SIGMA FACTOR HI_1459-RELATED"/>
    <property type="match status" value="1"/>
</dbReference>
<sequence>MGNPNKTLDALLVISYQTGDKKALALLFKRWNKKICVQAYRYNNDWESAKDVTQETWRTVITKIHSLRDANRFGSWVMTIASRKALDDIKREKKVFREFNEEYWVDKTIGLNTVDTRDQQIRLALNAITELPVDQRIVLKLFYLEEYSLKEISAITNVSISTVKTRLFRAREKMKLILKK</sequence>
<dbReference type="SUPFAM" id="SSF88946">
    <property type="entry name" value="Sigma2 domain of RNA polymerase sigma factors"/>
    <property type="match status" value="1"/>
</dbReference>
<dbReference type="Gene3D" id="1.10.1740.10">
    <property type="match status" value="1"/>
</dbReference>
<feature type="domain" description="RNA polymerase sigma-70 region 2" evidence="6">
    <location>
        <begin position="28"/>
        <end position="94"/>
    </location>
</feature>
<evidence type="ECO:0000256" key="5">
    <source>
        <dbReference type="ARBA" id="ARBA00023163"/>
    </source>
</evidence>
<comment type="caution">
    <text evidence="8">The sequence shown here is derived from an EMBL/GenBank/DDBJ whole genome shotgun (WGS) entry which is preliminary data.</text>
</comment>
<dbReference type="EMBL" id="JAVRHR010000007">
    <property type="protein sequence ID" value="MDT0608584.1"/>
    <property type="molecule type" value="Genomic_DNA"/>
</dbReference>